<comment type="caution">
    <text evidence="2">The sequence shown here is derived from an EMBL/GenBank/DDBJ whole genome shotgun (WGS) entry which is preliminary data.</text>
</comment>
<evidence type="ECO:0000313" key="3">
    <source>
        <dbReference type="Proteomes" id="UP001372338"/>
    </source>
</evidence>
<feature type="compositionally biased region" description="Low complexity" evidence="1">
    <location>
        <begin position="242"/>
        <end position="269"/>
    </location>
</feature>
<evidence type="ECO:0000313" key="2">
    <source>
        <dbReference type="EMBL" id="KAK7268611.1"/>
    </source>
</evidence>
<accession>A0AAN9F4B6</accession>
<reference evidence="2 3" key="1">
    <citation type="submission" date="2024-01" db="EMBL/GenBank/DDBJ databases">
        <title>The genomes of 5 underutilized Papilionoideae crops provide insights into root nodulation and disease resistanc.</title>
        <authorList>
            <person name="Yuan L."/>
        </authorList>
    </citation>
    <scope>NUCLEOTIDE SEQUENCE [LARGE SCALE GENOMIC DNA]</scope>
    <source>
        <strain evidence="2">ZHUSHIDOU_FW_LH</strain>
        <tissue evidence="2">Leaf</tissue>
    </source>
</reference>
<dbReference type="Proteomes" id="UP001372338">
    <property type="component" value="Unassembled WGS sequence"/>
</dbReference>
<organism evidence="2 3">
    <name type="scientific">Crotalaria pallida</name>
    <name type="common">Smooth rattlebox</name>
    <name type="synonym">Crotalaria striata</name>
    <dbReference type="NCBI Taxonomy" id="3830"/>
    <lineage>
        <taxon>Eukaryota</taxon>
        <taxon>Viridiplantae</taxon>
        <taxon>Streptophyta</taxon>
        <taxon>Embryophyta</taxon>
        <taxon>Tracheophyta</taxon>
        <taxon>Spermatophyta</taxon>
        <taxon>Magnoliopsida</taxon>
        <taxon>eudicotyledons</taxon>
        <taxon>Gunneridae</taxon>
        <taxon>Pentapetalae</taxon>
        <taxon>rosids</taxon>
        <taxon>fabids</taxon>
        <taxon>Fabales</taxon>
        <taxon>Fabaceae</taxon>
        <taxon>Papilionoideae</taxon>
        <taxon>50 kb inversion clade</taxon>
        <taxon>genistoids sensu lato</taxon>
        <taxon>core genistoids</taxon>
        <taxon>Crotalarieae</taxon>
        <taxon>Crotalaria</taxon>
    </lineage>
</organism>
<evidence type="ECO:0000256" key="1">
    <source>
        <dbReference type="SAM" id="MobiDB-lite"/>
    </source>
</evidence>
<name>A0AAN9F4B6_CROPI</name>
<gene>
    <name evidence="2" type="ORF">RIF29_21313</name>
</gene>
<dbReference type="AlphaFoldDB" id="A0AAN9F4B6"/>
<keyword evidence="3" id="KW-1185">Reference proteome</keyword>
<sequence length="269" mass="30671">MLPLYKVRRIWFTREISSSLLHIDDSDGQPRLQVIAPRWDSNPYPCGQRTKSRTKMILRKCNQRTHTRGRAGFLRNSARARDHILGLLTGSGSTVQLIVERGERMRYEHKFIDKIVQSVNEKINRLLYDDQTDIAPHKKSLSIIRSQQGQPNVHTAGYAIPSSNVGVSTYHQSQQWQYYQPTQQLMSTTPIPAQLVYRPSSSSSSSNVGVSTYHQSQQWQYSQPTQQLMSTTPIPAQPVYRSSSSSSSSNVGVSTYHQSQQWQYSQPTQ</sequence>
<feature type="region of interest" description="Disordered" evidence="1">
    <location>
        <begin position="224"/>
        <end position="269"/>
    </location>
</feature>
<protein>
    <submittedName>
        <fullName evidence="2">Uncharacterized protein</fullName>
    </submittedName>
</protein>
<dbReference type="EMBL" id="JAYWIO010000004">
    <property type="protein sequence ID" value="KAK7268611.1"/>
    <property type="molecule type" value="Genomic_DNA"/>
</dbReference>
<proteinExistence type="predicted"/>